<proteinExistence type="predicted"/>
<keyword evidence="2" id="KW-0964">Secreted</keyword>
<keyword evidence="4" id="KW-0178">Competence</keyword>
<evidence type="ECO:0000313" key="10">
    <source>
        <dbReference type="EMBL" id="KEF39818.1"/>
    </source>
</evidence>
<evidence type="ECO:0000256" key="7">
    <source>
        <dbReference type="ARBA" id="ARBA00029483"/>
    </source>
</evidence>
<dbReference type="Proteomes" id="UP000027936">
    <property type="component" value="Unassembled WGS sequence"/>
</dbReference>
<evidence type="ECO:0000256" key="5">
    <source>
        <dbReference type="ARBA" id="ARBA00023288"/>
    </source>
</evidence>
<keyword evidence="3" id="KW-0588">Pheromone</keyword>
<evidence type="ECO:0000256" key="4">
    <source>
        <dbReference type="ARBA" id="ARBA00023287"/>
    </source>
</evidence>
<comment type="subcellular location">
    <subcellularLocation>
        <location evidence="1">Secreted</location>
    </subcellularLocation>
</comment>
<evidence type="ECO:0000256" key="8">
    <source>
        <dbReference type="ARBA" id="ARBA00029545"/>
    </source>
</evidence>
<dbReference type="RefSeq" id="WP_081847030.1">
    <property type="nucleotide sequence ID" value="NZ_JJRY01000002.1"/>
</dbReference>
<protein>
    <recommendedName>
        <fullName evidence="8">ComX pheromone</fullName>
    </recommendedName>
    <alternativeName>
        <fullName evidence="9">Competence pheromone</fullName>
    </alternativeName>
</protein>
<reference evidence="10 11" key="1">
    <citation type="submission" date="2014-04" db="EMBL/GenBank/DDBJ databases">
        <title>Draft genome sequence of Bacillus azotoformans MEV2011, a (co-) denitrifying strain unable to grow in the presence of oxygen.</title>
        <authorList>
            <person name="Nielsen M."/>
            <person name="Schreiber L."/>
            <person name="Finster K."/>
            <person name="Schramm A."/>
        </authorList>
    </citation>
    <scope>NUCLEOTIDE SEQUENCE [LARGE SCALE GENOMIC DNA]</scope>
    <source>
        <strain evidence="10 11">MEV2011</strain>
    </source>
</reference>
<dbReference type="GO" id="GO:0005576">
    <property type="term" value="C:extracellular region"/>
    <property type="evidence" value="ECO:0007669"/>
    <property type="project" value="UniProtKB-SubCell"/>
</dbReference>
<dbReference type="AlphaFoldDB" id="A0A072NSC7"/>
<evidence type="ECO:0000256" key="6">
    <source>
        <dbReference type="ARBA" id="ARBA00023289"/>
    </source>
</evidence>
<dbReference type="EMBL" id="JJRY01000002">
    <property type="protein sequence ID" value="KEF39818.1"/>
    <property type="molecule type" value="Genomic_DNA"/>
</dbReference>
<keyword evidence="5" id="KW-0449">Lipoprotein</keyword>
<dbReference type="GO" id="GO:0005186">
    <property type="term" value="F:pheromone activity"/>
    <property type="evidence" value="ECO:0007669"/>
    <property type="project" value="UniProtKB-KW"/>
</dbReference>
<comment type="caution">
    <text evidence="10">The sequence shown here is derived from an EMBL/GenBank/DDBJ whole genome shotgun (WGS) entry which is preliminary data.</text>
</comment>
<dbReference type="GO" id="GO:0030420">
    <property type="term" value="P:establishment of competence for transformation"/>
    <property type="evidence" value="ECO:0007669"/>
    <property type="project" value="UniProtKB-KW"/>
</dbReference>
<dbReference type="PATRIC" id="fig|1348973.3.peg.813"/>
<evidence type="ECO:0000256" key="3">
    <source>
        <dbReference type="ARBA" id="ARBA00023044"/>
    </source>
</evidence>
<dbReference type="InterPro" id="IPR009233">
    <property type="entry name" value="Competence_ComX_Bacillus"/>
</dbReference>
<comment type="subunit">
    <text evidence="7">Interacts directly with the sensor histidine kinase ComP and stimulates its activity.</text>
</comment>
<evidence type="ECO:0000256" key="9">
    <source>
        <dbReference type="ARBA" id="ARBA00030321"/>
    </source>
</evidence>
<evidence type="ECO:0000256" key="1">
    <source>
        <dbReference type="ARBA" id="ARBA00004613"/>
    </source>
</evidence>
<sequence length="53" mass="5842">MISEVIQHLVKNQDVLEQVQSGFASLVGVSEEEVQIILDVLNGTVKTISGFWL</sequence>
<dbReference type="OrthoDB" id="2937408at2"/>
<evidence type="ECO:0000313" key="11">
    <source>
        <dbReference type="Proteomes" id="UP000027936"/>
    </source>
</evidence>
<keyword evidence="6" id="KW-0636">Prenylation</keyword>
<dbReference type="Pfam" id="PF05952">
    <property type="entry name" value="ComX"/>
    <property type="match status" value="1"/>
</dbReference>
<evidence type="ECO:0000256" key="2">
    <source>
        <dbReference type="ARBA" id="ARBA00022525"/>
    </source>
</evidence>
<accession>A0A072NSC7</accession>
<name>A0A072NSC7_SCHAZ</name>
<organism evidence="10 11">
    <name type="scientific">Schinkia azotoformans MEV2011</name>
    <dbReference type="NCBI Taxonomy" id="1348973"/>
    <lineage>
        <taxon>Bacteria</taxon>
        <taxon>Bacillati</taxon>
        <taxon>Bacillota</taxon>
        <taxon>Bacilli</taxon>
        <taxon>Bacillales</taxon>
        <taxon>Bacillaceae</taxon>
        <taxon>Calidifontibacillus/Schinkia group</taxon>
        <taxon>Schinkia</taxon>
    </lineage>
</organism>
<gene>
    <name evidence="10" type="ORF">M670_00842</name>
</gene>